<comment type="caution">
    <text evidence="1">The sequence shown here is derived from an EMBL/GenBank/DDBJ whole genome shotgun (WGS) entry which is preliminary data.</text>
</comment>
<name>A0A4Z1DJS2_STRGP</name>
<gene>
    <name evidence="1" type="ORF">E5082_17815</name>
</gene>
<dbReference type="EMBL" id="SRRU01000006">
    <property type="protein sequence ID" value="TGN82572.1"/>
    <property type="molecule type" value="Genomic_DNA"/>
</dbReference>
<dbReference type="Proteomes" id="UP000298513">
    <property type="component" value="Unassembled WGS sequence"/>
</dbReference>
<dbReference type="AlphaFoldDB" id="A0A4Z1DJS2"/>
<protein>
    <submittedName>
        <fullName evidence="1">Uncharacterized protein</fullName>
    </submittedName>
</protein>
<evidence type="ECO:0000313" key="2">
    <source>
        <dbReference type="Proteomes" id="UP000298513"/>
    </source>
</evidence>
<sequence>MDLLGIYLNDHLAGSTVGTNRARYLARATRGTPTGEVLEPIAREIAQDRRSLLDIMARLGVQARQYKVLAGRTAELAGRLKSNGRLVRRSPLTTVVELEFLRLGVEGKAAGWRTLRPLAETDERLDPRQLDQLLERADRQLRTLEELRFRRSQEVFRGPG</sequence>
<accession>A0A4Z1DJS2</accession>
<reference evidence="1 2" key="1">
    <citation type="submission" date="2019-04" db="EMBL/GenBank/DDBJ databases">
        <title>Streptomyces sp. nov. Bv016 isolated from bark of Buahinia variegata.</title>
        <authorList>
            <person name="Kanchanasin P."/>
            <person name="Tanasupawat S."/>
            <person name="Yuki M."/>
            <person name="Kudo T."/>
        </authorList>
    </citation>
    <scope>NUCLEOTIDE SEQUENCE [LARGE SCALE GENOMIC DNA]</scope>
    <source>
        <strain evidence="1 2">JCM 4765</strain>
    </source>
</reference>
<organism evidence="1 2">
    <name type="scientific">Streptomyces griseoluteus</name>
    <dbReference type="NCBI Taxonomy" id="29306"/>
    <lineage>
        <taxon>Bacteria</taxon>
        <taxon>Bacillati</taxon>
        <taxon>Actinomycetota</taxon>
        <taxon>Actinomycetes</taxon>
        <taxon>Kitasatosporales</taxon>
        <taxon>Streptomycetaceae</taxon>
        <taxon>Streptomyces</taxon>
    </lineage>
</organism>
<proteinExistence type="predicted"/>
<evidence type="ECO:0000313" key="1">
    <source>
        <dbReference type="EMBL" id="TGN82572.1"/>
    </source>
</evidence>
<keyword evidence="2" id="KW-1185">Reference proteome</keyword>